<gene>
    <name evidence="1" type="ORF">MP619_00920</name>
</gene>
<dbReference type="Proteomes" id="UP001164948">
    <property type="component" value="Chromosome"/>
</dbReference>
<evidence type="ECO:0000313" key="1">
    <source>
        <dbReference type="EMBL" id="WAI93215.1"/>
    </source>
</evidence>
<dbReference type="EMBL" id="CP095081">
    <property type="protein sequence ID" value="WAI93215.1"/>
    <property type="molecule type" value="Genomic_DNA"/>
</dbReference>
<name>A0AAE9ZZH1_STRDY</name>
<protein>
    <submittedName>
        <fullName evidence="1">Uncharacterized protein</fullName>
    </submittedName>
</protein>
<organism evidence="1 2">
    <name type="scientific">Streptococcus dysgalactiae</name>
    <dbReference type="NCBI Taxonomy" id="1334"/>
    <lineage>
        <taxon>Bacteria</taxon>
        <taxon>Bacillati</taxon>
        <taxon>Bacillota</taxon>
        <taxon>Bacilli</taxon>
        <taxon>Lactobacillales</taxon>
        <taxon>Streptococcaceae</taxon>
        <taxon>Streptococcus</taxon>
    </lineage>
</organism>
<sequence length="63" mass="7813">MRESELIEQRLRLNIREYLKILDNKQNNNSTRLKRLGIEIRRSMLMLEDNYFEYSFMEVTDEL</sequence>
<proteinExistence type="predicted"/>
<dbReference type="RefSeq" id="WP_268227798.1">
    <property type="nucleotide sequence ID" value="NZ_CP095081.1"/>
</dbReference>
<dbReference type="AlphaFoldDB" id="A0AAE9ZZH1"/>
<accession>A0AAE9ZZH1</accession>
<evidence type="ECO:0000313" key="2">
    <source>
        <dbReference type="Proteomes" id="UP001164948"/>
    </source>
</evidence>
<reference evidence="1" key="1">
    <citation type="submission" date="2022-03" db="EMBL/GenBank/DDBJ databases">
        <title>Characterization and genomic analysis of a Streptococcus dysgalactiae associated with cultured channel catfish mortalities in China.</title>
        <authorList>
            <person name="Wang J."/>
            <person name="Geng Y."/>
        </authorList>
    </citation>
    <scope>NUCLEOTIDE SEQUENCE</scope>
    <source>
        <strain evidence="1">WJ001</strain>
    </source>
</reference>